<keyword evidence="15" id="KW-1185">Reference proteome</keyword>
<evidence type="ECO:0000256" key="4">
    <source>
        <dbReference type="ARBA" id="ARBA00022737"/>
    </source>
</evidence>
<dbReference type="EMBL" id="JAROKS010000016">
    <property type="protein sequence ID" value="KAK1795385.1"/>
    <property type="molecule type" value="Genomic_DNA"/>
</dbReference>
<keyword evidence="3" id="KW-0479">Metal-binding</keyword>
<sequence>MSDQQEEYVEHQYMCSECQQLFGTLEEVLIHQQIHTGAEGEDVEALSSHEESGESQYQCLECGSLLRNSEELLLHQELHMRETGLDVEHGSVAQSIGYVQHVPKRAESRQPRFSVPLPSFASLEQRIGALSCIGPSSDPDSGSSAELCEVAEPGGNVAAVPIHYQCLECLALFDTPEQWLAHRQTHERISTHSSMADTDYVLQPDGTVAPVVNVQNLVLDEQRAGQILTLAQALREQQAPPKPAAPPRAAVLSASSSIPGSTSAMLRLQFCSAQAIADGSASTTLRKAKLLPPLLPSEPIRLENGMTALSLLPPVEQVDLAKHAEEEVLIIHPYECSECNLLFSTPEDFLHHQGEHFLAQEKESGGAGVMLGYEDAAAGGREDDGRRDDAREEGGRAGQGKGAGGRRPYGARSAANSAAALQCEDCKRTFTTANRLAAHLRVHEQGTHECPECDKVFKKVGSLHTHMRTHSGEARFLCVDCGHSFTTEMTLIIHRKSHTSEPLHRCPFCAKTFTNMTKFLYHRRTHTNREPVNPAATVPLTQRLSLSIMQRAREREAVWRKQKRAAVLLPESAEQASGEPVLETSASASQAARAVENGVDSEEPAAEGARDSPAIPDGLNPPNSGSSESSEKGGRKPCGPACEGGQAFPCSTCSKVFSSQIRLLSHRRSAHSAERRFKCTVCGKPFKKQIHLRNHLRTHTGERPFQCSVCGKTFSSLANLTRHGLTHTGVRPYRCDVCHRAFSQSSNLRQHRLLHGDPTPSACTDCSATFVRPAKLVAHRFLHHPGAPAPYPCPHCPEGFLRKRQRDMHCLEEHAALMQSYADGEQDSGVKGQQAATEGGGQQAAPPPKPNLDCTICGKRLNSAANLRLHQLSHGLGPGRPRGSASGSAPGKSHPCPVCGKLFVSASSVTLHQRVHTGERPYPCSVCGKRFRQNTHLREHLRTHSGERPFRCEFCSKGFVQSMHLAEHRRTHTGERPHACAECGKAFKTVSNLRNHRKTHMRAQPPTEHSEPSRDVPVEAAVDASMATVAVVNAAEVNLTSAVPALCQQGAQLGQPQLIQIQTSSLEQTQGTPTIMCNEFGETIAIIETSGDLAEAIELYHTALESGVNMEAITIDSLQLM</sequence>
<evidence type="ECO:0000256" key="2">
    <source>
        <dbReference type="ARBA" id="ARBA00006991"/>
    </source>
</evidence>
<evidence type="ECO:0000313" key="15">
    <source>
        <dbReference type="Proteomes" id="UP001239994"/>
    </source>
</evidence>
<comment type="caution">
    <text evidence="14">The sequence shown here is derived from an EMBL/GenBank/DDBJ whole genome shotgun (WGS) entry which is preliminary data.</text>
</comment>
<dbReference type="InterPro" id="IPR036236">
    <property type="entry name" value="Znf_C2H2_sf"/>
</dbReference>
<comment type="similarity">
    <text evidence="2">Belongs to the krueppel C2H2-type zinc-finger protein family.</text>
</comment>
<feature type="region of interest" description="Disordered" evidence="12">
    <location>
        <begin position="872"/>
        <end position="892"/>
    </location>
</feature>
<comment type="subcellular location">
    <subcellularLocation>
        <location evidence="1">Nucleus</location>
    </subcellularLocation>
</comment>
<feature type="domain" description="C2H2-type" evidence="13">
    <location>
        <begin position="476"/>
        <end position="503"/>
    </location>
</feature>
<dbReference type="PROSITE" id="PS00028">
    <property type="entry name" value="ZINC_FINGER_C2H2_1"/>
    <property type="match status" value="18"/>
</dbReference>
<dbReference type="Pfam" id="PF13912">
    <property type="entry name" value="zf-C2H2_6"/>
    <property type="match status" value="3"/>
</dbReference>
<dbReference type="Proteomes" id="UP001239994">
    <property type="component" value="Unassembled WGS sequence"/>
</dbReference>
<proteinExistence type="inferred from homology"/>
<feature type="region of interest" description="Disordered" evidence="12">
    <location>
        <begin position="822"/>
        <end position="849"/>
    </location>
</feature>
<feature type="region of interest" description="Disordered" evidence="12">
    <location>
        <begin position="376"/>
        <end position="411"/>
    </location>
</feature>
<dbReference type="PANTHER" id="PTHR24404">
    <property type="entry name" value="ZINC FINGER PROTEIN"/>
    <property type="match status" value="1"/>
</dbReference>
<dbReference type="FunFam" id="3.30.160.60:FF:000512">
    <property type="entry name" value="zinc finger protein 197 isoform X1"/>
    <property type="match status" value="1"/>
</dbReference>
<dbReference type="FunFam" id="3.30.160.60:FF:000508">
    <property type="entry name" value="Myeloid zinc finger 1"/>
    <property type="match status" value="1"/>
</dbReference>
<feature type="domain" description="C2H2-type" evidence="13">
    <location>
        <begin position="448"/>
        <end position="475"/>
    </location>
</feature>
<feature type="compositionally biased region" description="Basic and acidic residues" evidence="12">
    <location>
        <begin position="380"/>
        <end position="395"/>
    </location>
</feature>
<accession>A0AAD8ZA60</accession>
<evidence type="ECO:0000256" key="9">
    <source>
        <dbReference type="ARBA" id="ARBA00023163"/>
    </source>
</evidence>
<feature type="domain" description="C2H2-type" evidence="13">
    <location>
        <begin position="648"/>
        <end position="676"/>
    </location>
</feature>
<dbReference type="PANTHER" id="PTHR24404:SF106">
    <property type="entry name" value="C2H2-TYPE DOMAIN-CONTAINING PROTEIN"/>
    <property type="match status" value="1"/>
</dbReference>
<dbReference type="GO" id="GO:0042802">
    <property type="term" value="F:identical protein binding"/>
    <property type="evidence" value="ECO:0007669"/>
    <property type="project" value="UniProtKB-ARBA"/>
</dbReference>
<feature type="domain" description="C2H2-type" evidence="13">
    <location>
        <begin position="705"/>
        <end position="732"/>
    </location>
</feature>
<dbReference type="GO" id="GO:0006357">
    <property type="term" value="P:regulation of transcription by RNA polymerase II"/>
    <property type="evidence" value="ECO:0007669"/>
    <property type="project" value="TreeGrafter"/>
</dbReference>
<keyword evidence="7" id="KW-0805">Transcription regulation</keyword>
<protein>
    <recommendedName>
        <fullName evidence="13">C2H2-type domain-containing protein</fullName>
    </recommendedName>
</protein>
<feature type="domain" description="C2H2-type" evidence="13">
    <location>
        <begin position="334"/>
        <end position="361"/>
    </location>
</feature>
<dbReference type="GO" id="GO:0005634">
    <property type="term" value="C:nucleus"/>
    <property type="evidence" value="ECO:0007669"/>
    <property type="project" value="UniProtKB-SubCell"/>
</dbReference>
<evidence type="ECO:0000256" key="7">
    <source>
        <dbReference type="ARBA" id="ARBA00023015"/>
    </source>
</evidence>
<feature type="compositionally biased region" description="Gly residues" evidence="12">
    <location>
        <begin position="396"/>
        <end position="407"/>
    </location>
</feature>
<feature type="domain" description="C2H2-type" evidence="13">
    <location>
        <begin position="761"/>
        <end position="788"/>
    </location>
</feature>
<feature type="domain" description="C2H2-type" evidence="13">
    <location>
        <begin position="13"/>
        <end position="40"/>
    </location>
</feature>
<dbReference type="FunFam" id="3.30.160.60:FF:002716">
    <property type="entry name" value="Zinc finger protein 212"/>
    <property type="match status" value="1"/>
</dbReference>
<keyword evidence="5 11" id="KW-0863">Zinc-finger</keyword>
<dbReference type="GO" id="GO:0000978">
    <property type="term" value="F:RNA polymerase II cis-regulatory region sequence-specific DNA binding"/>
    <property type="evidence" value="ECO:0007669"/>
    <property type="project" value="TreeGrafter"/>
</dbReference>
<feature type="domain" description="C2H2-type" evidence="13">
    <location>
        <begin position="677"/>
        <end position="704"/>
    </location>
</feature>
<feature type="domain" description="C2H2-type" evidence="13">
    <location>
        <begin position="852"/>
        <end position="874"/>
    </location>
</feature>
<reference evidence="14" key="1">
    <citation type="submission" date="2023-03" db="EMBL/GenBank/DDBJ databases">
        <title>Electrophorus voltai genome.</title>
        <authorList>
            <person name="Bian C."/>
        </authorList>
    </citation>
    <scope>NUCLEOTIDE SEQUENCE</scope>
    <source>
        <strain evidence="14">CB-2022</strain>
        <tissue evidence="14">Muscle</tissue>
    </source>
</reference>
<dbReference type="Pfam" id="PF00096">
    <property type="entry name" value="zf-C2H2"/>
    <property type="match status" value="8"/>
</dbReference>
<evidence type="ECO:0000259" key="13">
    <source>
        <dbReference type="PROSITE" id="PS50157"/>
    </source>
</evidence>
<dbReference type="PROSITE" id="PS50157">
    <property type="entry name" value="ZINC_FINGER_C2H2_2"/>
    <property type="match status" value="17"/>
</dbReference>
<feature type="domain" description="C2H2-type" evidence="13">
    <location>
        <begin position="57"/>
        <end position="84"/>
    </location>
</feature>
<dbReference type="FunFam" id="3.30.160.60:FF:000100">
    <property type="entry name" value="Zinc finger 45-like"/>
    <property type="match status" value="1"/>
</dbReference>
<dbReference type="SMART" id="SM00355">
    <property type="entry name" value="ZnF_C2H2"/>
    <property type="match status" value="19"/>
</dbReference>
<feature type="domain" description="C2H2-type" evidence="13">
    <location>
        <begin position="950"/>
        <end position="977"/>
    </location>
</feature>
<feature type="domain" description="C2H2-type" evidence="13">
    <location>
        <begin position="894"/>
        <end position="921"/>
    </location>
</feature>
<feature type="domain" description="C2H2-type" evidence="13">
    <location>
        <begin position="978"/>
        <end position="1005"/>
    </location>
</feature>
<feature type="domain" description="C2H2-type" evidence="13">
    <location>
        <begin position="733"/>
        <end position="760"/>
    </location>
</feature>
<feature type="compositionally biased region" description="Low complexity" evidence="12">
    <location>
        <begin position="879"/>
        <end position="891"/>
    </location>
</feature>
<evidence type="ECO:0000256" key="3">
    <source>
        <dbReference type="ARBA" id="ARBA00022723"/>
    </source>
</evidence>
<feature type="domain" description="C2H2-type" evidence="13">
    <location>
        <begin position="922"/>
        <end position="949"/>
    </location>
</feature>
<keyword evidence="10" id="KW-0539">Nucleus</keyword>
<dbReference type="FunFam" id="3.30.160.60:FF:000145">
    <property type="entry name" value="Zinc finger protein 574"/>
    <property type="match status" value="1"/>
</dbReference>
<keyword evidence="4" id="KW-0677">Repeat</keyword>
<dbReference type="GO" id="GO:0008270">
    <property type="term" value="F:zinc ion binding"/>
    <property type="evidence" value="ECO:0007669"/>
    <property type="project" value="UniProtKB-KW"/>
</dbReference>
<dbReference type="GO" id="GO:0003700">
    <property type="term" value="F:DNA-binding transcription factor activity"/>
    <property type="evidence" value="ECO:0007669"/>
    <property type="project" value="TreeGrafter"/>
</dbReference>
<dbReference type="SUPFAM" id="SSF57667">
    <property type="entry name" value="beta-beta-alpha zinc fingers"/>
    <property type="match status" value="10"/>
</dbReference>
<name>A0AAD8ZA60_9TELE</name>
<feature type="domain" description="C2H2-type" evidence="13">
    <location>
        <begin position="504"/>
        <end position="531"/>
    </location>
</feature>
<evidence type="ECO:0000313" key="14">
    <source>
        <dbReference type="EMBL" id="KAK1795385.1"/>
    </source>
</evidence>
<evidence type="ECO:0000256" key="1">
    <source>
        <dbReference type="ARBA" id="ARBA00004123"/>
    </source>
</evidence>
<organism evidence="14 15">
    <name type="scientific">Electrophorus voltai</name>
    <dbReference type="NCBI Taxonomy" id="2609070"/>
    <lineage>
        <taxon>Eukaryota</taxon>
        <taxon>Metazoa</taxon>
        <taxon>Chordata</taxon>
        <taxon>Craniata</taxon>
        <taxon>Vertebrata</taxon>
        <taxon>Euteleostomi</taxon>
        <taxon>Actinopterygii</taxon>
        <taxon>Neopterygii</taxon>
        <taxon>Teleostei</taxon>
        <taxon>Ostariophysi</taxon>
        <taxon>Gymnotiformes</taxon>
        <taxon>Gymnotoidei</taxon>
        <taxon>Gymnotidae</taxon>
        <taxon>Electrophorus</taxon>
    </lineage>
</organism>
<keyword evidence="8" id="KW-0238">DNA-binding</keyword>
<keyword evidence="6" id="KW-0862">Zinc</keyword>
<evidence type="ECO:0000256" key="8">
    <source>
        <dbReference type="ARBA" id="ARBA00023125"/>
    </source>
</evidence>
<evidence type="ECO:0000256" key="6">
    <source>
        <dbReference type="ARBA" id="ARBA00022833"/>
    </source>
</evidence>
<evidence type="ECO:0000256" key="12">
    <source>
        <dbReference type="SAM" id="MobiDB-lite"/>
    </source>
</evidence>
<dbReference type="InterPro" id="IPR050589">
    <property type="entry name" value="Ikaros_C2H2-ZF"/>
</dbReference>
<gene>
    <name evidence="14" type="ORF">P4O66_010555</name>
</gene>
<evidence type="ECO:0000256" key="5">
    <source>
        <dbReference type="ARBA" id="ARBA00022771"/>
    </source>
</evidence>
<keyword evidence="9" id="KW-0804">Transcription</keyword>
<evidence type="ECO:0000256" key="11">
    <source>
        <dbReference type="PROSITE-ProRule" id="PRU00042"/>
    </source>
</evidence>
<feature type="region of interest" description="Disordered" evidence="12">
    <location>
        <begin position="570"/>
        <end position="638"/>
    </location>
</feature>
<feature type="domain" description="C2H2-type" evidence="13">
    <location>
        <begin position="421"/>
        <end position="443"/>
    </location>
</feature>
<feature type="region of interest" description="Disordered" evidence="12">
    <location>
        <begin position="996"/>
        <end position="1015"/>
    </location>
</feature>
<dbReference type="FunFam" id="3.30.160.60:FF:001289">
    <property type="entry name" value="Zinc finger protein 574"/>
    <property type="match status" value="2"/>
</dbReference>
<evidence type="ECO:0000256" key="10">
    <source>
        <dbReference type="ARBA" id="ARBA00023242"/>
    </source>
</evidence>
<dbReference type="InterPro" id="IPR013087">
    <property type="entry name" value="Znf_C2H2_type"/>
</dbReference>
<dbReference type="AlphaFoldDB" id="A0AAD8ZA60"/>
<dbReference type="Gene3D" id="3.30.160.60">
    <property type="entry name" value="Classic Zinc Finger"/>
    <property type="match status" value="12"/>
</dbReference>